<dbReference type="EMBL" id="CAJOBG010005510">
    <property type="protein sequence ID" value="CAF4155658.1"/>
    <property type="molecule type" value="Genomic_DNA"/>
</dbReference>
<evidence type="ECO:0000313" key="1">
    <source>
        <dbReference type="EMBL" id="CAF2131303.1"/>
    </source>
</evidence>
<dbReference type="EMBL" id="CAJNRG010011354">
    <property type="protein sequence ID" value="CAF2131303.1"/>
    <property type="molecule type" value="Genomic_DNA"/>
</dbReference>
<proteinExistence type="predicted"/>
<evidence type="ECO:0000313" key="5">
    <source>
        <dbReference type="Proteomes" id="UP000663856"/>
    </source>
</evidence>
<evidence type="ECO:0000313" key="6">
    <source>
        <dbReference type="Proteomes" id="UP000663866"/>
    </source>
</evidence>
<dbReference type="EMBL" id="CAJOBF010002450">
    <property type="protein sequence ID" value="CAF4034947.1"/>
    <property type="molecule type" value="Genomic_DNA"/>
</dbReference>
<dbReference type="Proteomes" id="UP000663842">
    <property type="component" value="Unassembled WGS sequence"/>
</dbReference>
<protein>
    <submittedName>
        <fullName evidence="2">Uncharacterized protein</fullName>
    </submittedName>
</protein>
<dbReference type="Proteomes" id="UP000663856">
    <property type="component" value="Unassembled WGS sequence"/>
</dbReference>
<keyword evidence="6" id="KW-1185">Reference proteome</keyword>
<dbReference type="Proteomes" id="UP000663866">
    <property type="component" value="Unassembled WGS sequence"/>
</dbReference>
<dbReference type="AlphaFoldDB" id="A0A817A404"/>
<dbReference type="Proteomes" id="UP000663887">
    <property type="component" value="Unassembled WGS sequence"/>
</dbReference>
<accession>A0A817A404</accession>
<gene>
    <name evidence="4" type="ORF">OVN521_LOCUS23842</name>
    <name evidence="3" type="ORF">UXM345_LOCUS18238</name>
    <name evidence="2" type="ORF">WKI299_LOCUS37078</name>
    <name evidence="1" type="ORF">XDN619_LOCUS24765</name>
</gene>
<organism evidence="2 5">
    <name type="scientific">Rotaria magnacalcarata</name>
    <dbReference type="NCBI Taxonomy" id="392030"/>
    <lineage>
        <taxon>Eukaryota</taxon>
        <taxon>Metazoa</taxon>
        <taxon>Spiralia</taxon>
        <taxon>Gnathifera</taxon>
        <taxon>Rotifera</taxon>
        <taxon>Eurotatoria</taxon>
        <taxon>Bdelloidea</taxon>
        <taxon>Philodinida</taxon>
        <taxon>Philodinidae</taxon>
        <taxon>Rotaria</taxon>
    </lineage>
</organism>
<evidence type="ECO:0000313" key="2">
    <source>
        <dbReference type="EMBL" id="CAF2251667.1"/>
    </source>
</evidence>
<dbReference type="EMBL" id="CAJNRF010018234">
    <property type="protein sequence ID" value="CAF2251667.1"/>
    <property type="molecule type" value="Genomic_DNA"/>
</dbReference>
<evidence type="ECO:0000313" key="3">
    <source>
        <dbReference type="EMBL" id="CAF4034947.1"/>
    </source>
</evidence>
<comment type="caution">
    <text evidence="2">The sequence shown here is derived from an EMBL/GenBank/DDBJ whole genome shotgun (WGS) entry which is preliminary data.</text>
</comment>
<name>A0A817A404_9BILA</name>
<reference evidence="2" key="1">
    <citation type="submission" date="2021-02" db="EMBL/GenBank/DDBJ databases">
        <authorList>
            <person name="Nowell W R."/>
        </authorList>
    </citation>
    <scope>NUCLEOTIDE SEQUENCE</scope>
</reference>
<sequence length="247" mass="28752">MITDSKTDLNYVKCKEHKRSRYSSVHSYGIPSDLSENGRYDTSICEGKSSAARVIQLLIGLNDKKNKESITIIWFDPRIGSDDDIETAKERIRSMNDFVIFTTDLDECVKYIKLVETEKIFLIASEILAQTSSLPQIDSIFIFDRKTDQYEQLLSKCSKITGVYAPFDDLRQSIKEQVNFANRQIPAFSFFDQREKSTKDLSKQSSEFLWFQLFRYAVTRMPRNQRAKEEIPTKRCHILVYKAVFCL</sequence>
<evidence type="ECO:0000313" key="4">
    <source>
        <dbReference type="EMBL" id="CAF4155658.1"/>
    </source>
</evidence>